<name>A0AAE1AXP6_9GAST</name>
<organism evidence="1 2">
    <name type="scientific">Elysia crispata</name>
    <name type="common">lettuce slug</name>
    <dbReference type="NCBI Taxonomy" id="231223"/>
    <lineage>
        <taxon>Eukaryota</taxon>
        <taxon>Metazoa</taxon>
        <taxon>Spiralia</taxon>
        <taxon>Lophotrochozoa</taxon>
        <taxon>Mollusca</taxon>
        <taxon>Gastropoda</taxon>
        <taxon>Heterobranchia</taxon>
        <taxon>Euthyneura</taxon>
        <taxon>Panpulmonata</taxon>
        <taxon>Sacoglossa</taxon>
        <taxon>Placobranchoidea</taxon>
        <taxon>Plakobranchidae</taxon>
        <taxon>Elysia</taxon>
    </lineage>
</organism>
<sequence>MEEDLLVASNSVTNSVTTVLVLLMEPILHYTSQVTRESKAIAVPVCFNAFTSVYGITKARIERIRKSLATTGYW</sequence>
<comment type="caution">
    <text evidence="1">The sequence shown here is derived from an EMBL/GenBank/DDBJ whole genome shotgun (WGS) entry which is preliminary data.</text>
</comment>
<dbReference type="EMBL" id="JAWDGP010000957">
    <property type="protein sequence ID" value="KAK3795954.1"/>
    <property type="molecule type" value="Genomic_DNA"/>
</dbReference>
<accession>A0AAE1AXP6</accession>
<proteinExistence type="predicted"/>
<reference evidence="1" key="1">
    <citation type="journal article" date="2023" name="G3 (Bethesda)">
        <title>A reference genome for the long-term kleptoplast-retaining sea slug Elysia crispata morphotype clarki.</title>
        <authorList>
            <person name="Eastman K.E."/>
            <person name="Pendleton A.L."/>
            <person name="Shaikh M.A."/>
            <person name="Suttiyut T."/>
            <person name="Ogas R."/>
            <person name="Tomko P."/>
            <person name="Gavelis G."/>
            <person name="Widhalm J.R."/>
            <person name="Wisecaver J.H."/>
        </authorList>
    </citation>
    <scope>NUCLEOTIDE SEQUENCE</scope>
    <source>
        <strain evidence="1">ECLA1</strain>
    </source>
</reference>
<gene>
    <name evidence="1" type="ORF">RRG08_042948</name>
</gene>
<keyword evidence="2" id="KW-1185">Reference proteome</keyword>
<protein>
    <submittedName>
        <fullName evidence="1">Uncharacterized protein</fullName>
    </submittedName>
</protein>
<evidence type="ECO:0000313" key="2">
    <source>
        <dbReference type="Proteomes" id="UP001283361"/>
    </source>
</evidence>
<dbReference type="AlphaFoldDB" id="A0AAE1AXP6"/>
<evidence type="ECO:0000313" key="1">
    <source>
        <dbReference type="EMBL" id="KAK3795954.1"/>
    </source>
</evidence>
<dbReference type="Proteomes" id="UP001283361">
    <property type="component" value="Unassembled WGS sequence"/>
</dbReference>